<comment type="caution">
    <text evidence="1">The sequence shown here is derived from an EMBL/GenBank/DDBJ whole genome shotgun (WGS) entry which is preliminary data.</text>
</comment>
<reference evidence="1 2" key="1">
    <citation type="submission" date="2019-12" db="EMBL/GenBank/DDBJ databases">
        <title>Rhizobium genotypes associated with high levels of biological nitrogen fixation by grain legumes in a temperate-maritime cropping system.</title>
        <authorList>
            <person name="Maluk M."/>
            <person name="Francesc Ferrando Molina F."/>
            <person name="Lopez Del Egido L."/>
            <person name="Lafos M."/>
            <person name="Langarica-Fuentes A."/>
            <person name="Gebre Yohannes G."/>
            <person name="Young M.W."/>
            <person name="Martin P."/>
            <person name="Gantlett R."/>
            <person name="Kenicer G."/>
            <person name="Hawes C."/>
            <person name="Begg G.S."/>
            <person name="Quilliam R.S."/>
            <person name="Squire G.R."/>
            <person name="Poole P.S."/>
            <person name="Young P.W."/>
            <person name="Iannetta P.M."/>
            <person name="James E.K."/>
        </authorList>
    </citation>
    <scope>NUCLEOTIDE SEQUENCE [LARGE SCALE GENOMIC DNA]</scope>
    <source>
        <strain evidence="1 2">JHI54</strain>
    </source>
</reference>
<protein>
    <submittedName>
        <fullName evidence="1">Uncharacterized protein</fullName>
    </submittedName>
</protein>
<evidence type="ECO:0000313" key="1">
    <source>
        <dbReference type="EMBL" id="NEK15066.1"/>
    </source>
</evidence>
<dbReference type="Gene3D" id="6.20.350.10">
    <property type="match status" value="1"/>
</dbReference>
<dbReference type="Proteomes" id="UP000471705">
    <property type="component" value="Unassembled WGS sequence"/>
</dbReference>
<dbReference type="EMBL" id="WUFV01000004">
    <property type="protein sequence ID" value="NEK15066.1"/>
    <property type="molecule type" value="Genomic_DNA"/>
</dbReference>
<gene>
    <name evidence="1" type="ORF">GR257_09375</name>
</gene>
<dbReference type="AlphaFoldDB" id="A0A7K3VD87"/>
<accession>A0A7K3VD87</accession>
<organism evidence="1 2">
    <name type="scientific">Rhizobium leguminosarum</name>
    <dbReference type="NCBI Taxonomy" id="384"/>
    <lineage>
        <taxon>Bacteria</taxon>
        <taxon>Pseudomonadati</taxon>
        <taxon>Pseudomonadota</taxon>
        <taxon>Alphaproteobacteria</taxon>
        <taxon>Hyphomicrobiales</taxon>
        <taxon>Rhizobiaceae</taxon>
        <taxon>Rhizobium/Agrobacterium group</taxon>
        <taxon>Rhizobium</taxon>
    </lineage>
</organism>
<name>A0A7K3VD87_RHILE</name>
<proteinExistence type="predicted"/>
<evidence type="ECO:0000313" key="2">
    <source>
        <dbReference type="Proteomes" id="UP000471705"/>
    </source>
</evidence>
<dbReference type="RefSeq" id="WP_164046597.1">
    <property type="nucleotide sequence ID" value="NZ_WUFV01000004.1"/>
</dbReference>
<sequence>MTAEEILDGLLDELAAIEHERWAHWQRYVHSKAERQPDGSLLIPADLVARWEKQIGTPFDQLSNKEKNSDREQVQKYLLVLKAALRNSTR</sequence>